<proteinExistence type="predicted"/>
<protein>
    <submittedName>
        <fullName evidence="1">Uncharacterized protein</fullName>
    </submittedName>
</protein>
<sequence>MQQHYLSKRREREPRGEKMLQFGRLAQDGGESLRLEEKWRGVAFFSSCSDGHVLSKLGCKCASMLTANIDDLIVDASSISAMQASLIFNEEDDRCYLLPLVPFLSRQAR</sequence>
<gene>
    <name evidence="1" type="ORF">QAD02_014167</name>
</gene>
<keyword evidence="2" id="KW-1185">Reference proteome</keyword>
<name>A0ACC2P4R7_9HYME</name>
<dbReference type="Proteomes" id="UP001239111">
    <property type="component" value="Chromosome 2"/>
</dbReference>
<evidence type="ECO:0000313" key="1">
    <source>
        <dbReference type="EMBL" id="KAJ8678380.1"/>
    </source>
</evidence>
<dbReference type="EMBL" id="CM056742">
    <property type="protein sequence ID" value="KAJ8678380.1"/>
    <property type="molecule type" value="Genomic_DNA"/>
</dbReference>
<comment type="caution">
    <text evidence="1">The sequence shown here is derived from an EMBL/GenBank/DDBJ whole genome shotgun (WGS) entry which is preliminary data.</text>
</comment>
<organism evidence="1 2">
    <name type="scientific">Eretmocerus hayati</name>
    <dbReference type="NCBI Taxonomy" id="131215"/>
    <lineage>
        <taxon>Eukaryota</taxon>
        <taxon>Metazoa</taxon>
        <taxon>Ecdysozoa</taxon>
        <taxon>Arthropoda</taxon>
        <taxon>Hexapoda</taxon>
        <taxon>Insecta</taxon>
        <taxon>Pterygota</taxon>
        <taxon>Neoptera</taxon>
        <taxon>Endopterygota</taxon>
        <taxon>Hymenoptera</taxon>
        <taxon>Apocrita</taxon>
        <taxon>Proctotrupomorpha</taxon>
        <taxon>Chalcidoidea</taxon>
        <taxon>Aphelinidae</taxon>
        <taxon>Aphelininae</taxon>
        <taxon>Eretmocerus</taxon>
    </lineage>
</organism>
<reference evidence="1" key="1">
    <citation type="submission" date="2023-04" db="EMBL/GenBank/DDBJ databases">
        <title>A chromosome-level genome assembly of the parasitoid wasp Eretmocerus hayati.</title>
        <authorList>
            <person name="Zhong Y."/>
            <person name="Liu S."/>
            <person name="Liu Y."/>
        </authorList>
    </citation>
    <scope>NUCLEOTIDE SEQUENCE</scope>
    <source>
        <strain evidence="1">ZJU_SS_LIU_2023</strain>
    </source>
</reference>
<accession>A0ACC2P4R7</accession>
<evidence type="ECO:0000313" key="2">
    <source>
        <dbReference type="Proteomes" id="UP001239111"/>
    </source>
</evidence>